<dbReference type="Pfam" id="PF11467">
    <property type="entry name" value="LEDGF"/>
    <property type="match status" value="1"/>
</dbReference>
<dbReference type="Gene3D" id="1.20.930.10">
    <property type="entry name" value="Conserved domain common to transcription factors TFIIS, elongin A, CRSP70"/>
    <property type="match status" value="1"/>
</dbReference>
<reference evidence="2 3" key="1">
    <citation type="journal article" date="2007" name="Nature">
        <title>Evolution of genes and genomes on the Drosophila phylogeny.</title>
        <authorList>
            <consortium name="Drosophila 12 Genomes Consortium"/>
            <person name="Clark A.G."/>
            <person name="Eisen M.B."/>
            <person name="Smith D.R."/>
            <person name="Bergman C.M."/>
            <person name="Oliver B."/>
            <person name="Markow T.A."/>
            <person name="Kaufman T.C."/>
            <person name="Kellis M."/>
            <person name="Gelbart W."/>
            <person name="Iyer V.N."/>
            <person name="Pollard D.A."/>
            <person name="Sackton T.B."/>
            <person name="Larracuente A.M."/>
            <person name="Singh N.D."/>
            <person name="Abad J.P."/>
            <person name="Abt D.N."/>
            <person name="Adryan B."/>
            <person name="Aguade M."/>
            <person name="Akashi H."/>
            <person name="Anderson W.W."/>
            <person name="Aquadro C.F."/>
            <person name="Ardell D.H."/>
            <person name="Arguello R."/>
            <person name="Artieri C.G."/>
            <person name="Barbash D.A."/>
            <person name="Barker D."/>
            <person name="Barsanti P."/>
            <person name="Batterham P."/>
            <person name="Batzoglou S."/>
            <person name="Begun D."/>
            <person name="Bhutkar A."/>
            <person name="Blanco E."/>
            <person name="Bosak S.A."/>
            <person name="Bradley R.K."/>
            <person name="Brand A.D."/>
            <person name="Brent M.R."/>
            <person name="Brooks A.N."/>
            <person name="Brown R.H."/>
            <person name="Butlin R.K."/>
            <person name="Caggese C."/>
            <person name="Calvi B.R."/>
            <person name="Bernardo de Carvalho A."/>
            <person name="Caspi A."/>
            <person name="Castrezana S."/>
            <person name="Celniker S.E."/>
            <person name="Chang J.L."/>
            <person name="Chapple C."/>
            <person name="Chatterji S."/>
            <person name="Chinwalla A."/>
            <person name="Civetta A."/>
            <person name="Clifton S.W."/>
            <person name="Comeron J.M."/>
            <person name="Costello J.C."/>
            <person name="Coyne J.A."/>
            <person name="Daub J."/>
            <person name="David R.G."/>
            <person name="Delcher A.L."/>
            <person name="Delehaunty K."/>
            <person name="Do C.B."/>
            <person name="Ebling H."/>
            <person name="Edwards K."/>
            <person name="Eickbush T."/>
            <person name="Evans J.D."/>
            <person name="Filipski A."/>
            <person name="Findeiss S."/>
            <person name="Freyhult E."/>
            <person name="Fulton L."/>
            <person name="Fulton R."/>
            <person name="Garcia A.C."/>
            <person name="Gardiner A."/>
            <person name="Garfield D.A."/>
            <person name="Garvin B.E."/>
            <person name="Gibson G."/>
            <person name="Gilbert D."/>
            <person name="Gnerre S."/>
            <person name="Godfrey J."/>
            <person name="Good R."/>
            <person name="Gotea V."/>
            <person name="Gravely B."/>
            <person name="Greenberg A.J."/>
            <person name="Griffiths-Jones S."/>
            <person name="Gross S."/>
            <person name="Guigo R."/>
            <person name="Gustafson E.A."/>
            <person name="Haerty W."/>
            <person name="Hahn M.W."/>
            <person name="Halligan D.L."/>
            <person name="Halpern A.L."/>
            <person name="Halter G.M."/>
            <person name="Han M.V."/>
            <person name="Heger A."/>
            <person name="Hillier L."/>
            <person name="Hinrichs A.S."/>
            <person name="Holmes I."/>
            <person name="Hoskins R.A."/>
            <person name="Hubisz M.J."/>
            <person name="Hultmark D."/>
            <person name="Huntley M.A."/>
            <person name="Jaffe D.B."/>
            <person name="Jagadeeshan S."/>
            <person name="Jeck W.R."/>
            <person name="Johnson J."/>
            <person name="Jones C.D."/>
            <person name="Jordan W.C."/>
            <person name="Karpen G.H."/>
            <person name="Kataoka E."/>
            <person name="Keightley P.D."/>
            <person name="Kheradpour P."/>
            <person name="Kirkness E.F."/>
            <person name="Koerich L.B."/>
            <person name="Kristiansen K."/>
            <person name="Kudrna D."/>
            <person name="Kulathinal R.J."/>
            <person name="Kumar S."/>
            <person name="Kwok R."/>
            <person name="Lander E."/>
            <person name="Langley C.H."/>
            <person name="Lapoint R."/>
            <person name="Lazzaro B.P."/>
            <person name="Lee S.J."/>
            <person name="Levesque L."/>
            <person name="Li R."/>
            <person name="Lin C.F."/>
            <person name="Lin M.F."/>
            <person name="Lindblad-Toh K."/>
            <person name="Llopart A."/>
            <person name="Long M."/>
            <person name="Low L."/>
            <person name="Lozovsky E."/>
            <person name="Lu J."/>
            <person name="Luo M."/>
            <person name="Machado C.A."/>
            <person name="Makalowski W."/>
            <person name="Marzo M."/>
            <person name="Matsuda M."/>
            <person name="Matzkin L."/>
            <person name="McAllister B."/>
            <person name="McBride C.S."/>
            <person name="McKernan B."/>
            <person name="McKernan K."/>
            <person name="Mendez-Lago M."/>
            <person name="Minx P."/>
            <person name="Mollenhauer M.U."/>
            <person name="Montooth K."/>
            <person name="Mount S.M."/>
            <person name="Mu X."/>
            <person name="Myers E."/>
            <person name="Negre B."/>
            <person name="Newfeld S."/>
            <person name="Nielsen R."/>
            <person name="Noor M.A."/>
            <person name="O'Grady P."/>
            <person name="Pachter L."/>
            <person name="Papaceit M."/>
            <person name="Parisi M.J."/>
            <person name="Parisi M."/>
            <person name="Parts L."/>
            <person name="Pedersen J.S."/>
            <person name="Pesole G."/>
            <person name="Phillippy A.M."/>
            <person name="Ponting C.P."/>
            <person name="Pop M."/>
            <person name="Porcelli D."/>
            <person name="Powell J.R."/>
            <person name="Prohaska S."/>
            <person name="Pruitt K."/>
            <person name="Puig M."/>
            <person name="Quesneville H."/>
            <person name="Ram K.R."/>
            <person name="Rand D."/>
            <person name="Rasmussen M.D."/>
            <person name="Reed L.K."/>
            <person name="Reenan R."/>
            <person name="Reily A."/>
            <person name="Remington K.A."/>
            <person name="Rieger T.T."/>
            <person name="Ritchie M.G."/>
            <person name="Robin C."/>
            <person name="Rogers Y.H."/>
            <person name="Rohde C."/>
            <person name="Rozas J."/>
            <person name="Rubenfield M.J."/>
            <person name="Ruiz A."/>
            <person name="Russo S."/>
            <person name="Salzberg S.L."/>
            <person name="Sanchez-Gracia A."/>
            <person name="Saranga D.J."/>
            <person name="Sato H."/>
            <person name="Schaeffer S.W."/>
            <person name="Schatz M.C."/>
            <person name="Schlenke T."/>
            <person name="Schwartz R."/>
            <person name="Segarra C."/>
            <person name="Singh R.S."/>
            <person name="Sirot L."/>
            <person name="Sirota M."/>
            <person name="Sisneros N.B."/>
            <person name="Smith C.D."/>
            <person name="Smith T.F."/>
            <person name="Spieth J."/>
            <person name="Stage D.E."/>
            <person name="Stark A."/>
            <person name="Stephan W."/>
            <person name="Strausberg R.L."/>
            <person name="Strempel S."/>
            <person name="Sturgill D."/>
            <person name="Sutton G."/>
            <person name="Sutton G.G."/>
            <person name="Tao W."/>
            <person name="Teichmann S."/>
            <person name="Tobari Y.N."/>
            <person name="Tomimura Y."/>
            <person name="Tsolas J.M."/>
            <person name="Valente V.L."/>
            <person name="Venter E."/>
            <person name="Venter J.C."/>
            <person name="Vicario S."/>
            <person name="Vieira F.G."/>
            <person name="Vilella A.J."/>
            <person name="Villasante A."/>
            <person name="Walenz B."/>
            <person name="Wang J."/>
            <person name="Wasserman M."/>
            <person name="Watts T."/>
            <person name="Wilson D."/>
            <person name="Wilson R.K."/>
            <person name="Wing R.A."/>
            <person name="Wolfner M.F."/>
            <person name="Wong A."/>
            <person name="Wong G.K."/>
            <person name="Wu C.I."/>
            <person name="Wu G."/>
            <person name="Yamamoto D."/>
            <person name="Yang H.P."/>
            <person name="Yang S.P."/>
            <person name="Yorke J.A."/>
            <person name="Yoshida K."/>
            <person name="Zdobnov E."/>
            <person name="Zhang P."/>
            <person name="Zhang Y."/>
            <person name="Zimin A.V."/>
            <person name="Baldwin J."/>
            <person name="Abdouelleil A."/>
            <person name="Abdulkadir J."/>
            <person name="Abebe A."/>
            <person name="Abera B."/>
            <person name="Abreu J."/>
            <person name="Acer S.C."/>
            <person name="Aftuck L."/>
            <person name="Alexander A."/>
            <person name="An P."/>
            <person name="Anderson E."/>
            <person name="Anderson S."/>
            <person name="Arachi H."/>
            <person name="Azer M."/>
            <person name="Bachantsang P."/>
            <person name="Barry A."/>
            <person name="Bayul T."/>
            <person name="Berlin A."/>
            <person name="Bessette D."/>
            <person name="Bloom T."/>
            <person name="Blye J."/>
            <person name="Boguslavskiy L."/>
            <person name="Bonnet C."/>
            <person name="Boukhgalter B."/>
            <person name="Bourzgui I."/>
            <person name="Brown A."/>
            <person name="Cahill P."/>
            <person name="Channer S."/>
            <person name="Cheshatsang Y."/>
            <person name="Chuda L."/>
            <person name="Citroen M."/>
            <person name="Collymore A."/>
            <person name="Cooke P."/>
            <person name="Costello M."/>
            <person name="D'Aco K."/>
            <person name="Daza R."/>
            <person name="De Haan G."/>
            <person name="DeGray S."/>
            <person name="DeMaso C."/>
            <person name="Dhargay N."/>
            <person name="Dooley K."/>
            <person name="Dooley E."/>
            <person name="Doricent M."/>
            <person name="Dorje P."/>
            <person name="Dorjee K."/>
            <person name="Dupes A."/>
            <person name="Elong R."/>
            <person name="Falk J."/>
            <person name="Farina A."/>
            <person name="Faro S."/>
            <person name="Ferguson D."/>
            <person name="Fisher S."/>
            <person name="Foley C.D."/>
            <person name="Franke A."/>
            <person name="Friedrich D."/>
            <person name="Gadbois L."/>
            <person name="Gearin G."/>
            <person name="Gearin C.R."/>
            <person name="Giannoukos G."/>
            <person name="Goode T."/>
            <person name="Graham J."/>
            <person name="Grandbois E."/>
            <person name="Grewal S."/>
            <person name="Gyaltsen K."/>
            <person name="Hafez N."/>
            <person name="Hagos B."/>
            <person name="Hall J."/>
            <person name="Henson C."/>
            <person name="Hollinger A."/>
            <person name="Honan T."/>
            <person name="Huard M.D."/>
            <person name="Hughes L."/>
            <person name="Hurhula B."/>
            <person name="Husby M.E."/>
            <person name="Kamat A."/>
            <person name="Kanga B."/>
            <person name="Kashin S."/>
            <person name="Khazanovich D."/>
            <person name="Kisner P."/>
            <person name="Lance K."/>
            <person name="Lara M."/>
            <person name="Lee W."/>
            <person name="Lennon N."/>
            <person name="Letendre F."/>
            <person name="LeVine R."/>
            <person name="Lipovsky A."/>
            <person name="Liu X."/>
            <person name="Liu J."/>
            <person name="Liu S."/>
            <person name="Lokyitsang T."/>
            <person name="Lokyitsang Y."/>
            <person name="Lubonja R."/>
            <person name="Lui A."/>
            <person name="MacDonald P."/>
            <person name="Magnisalis V."/>
            <person name="Maru K."/>
            <person name="Matthews C."/>
            <person name="McCusker W."/>
            <person name="McDonough S."/>
            <person name="Mehta T."/>
            <person name="Meldrim J."/>
            <person name="Meneus L."/>
            <person name="Mihai O."/>
            <person name="Mihalev A."/>
            <person name="Mihova T."/>
            <person name="Mittelman R."/>
            <person name="Mlenga V."/>
            <person name="Montmayeur A."/>
            <person name="Mulrain L."/>
            <person name="Navidi A."/>
            <person name="Naylor J."/>
            <person name="Negash T."/>
            <person name="Nguyen T."/>
            <person name="Nguyen N."/>
            <person name="Nicol R."/>
            <person name="Norbu C."/>
            <person name="Norbu N."/>
            <person name="Novod N."/>
            <person name="O'Neill B."/>
            <person name="Osman S."/>
            <person name="Markiewicz E."/>
            <person name="Oyono O.L."/>
            <person name="Patti C."/>
            <person name="Phunkhang P."/>
            <person name="Pierre F."/>
            <person name="Priest M."/>
            <person name="Raghuraman S."/>
            <person name="Rege F."/>
            <person name="Reyes R."/>
            <person name="Rise C."/>
            <person name="Rogov P."/>
            <person name="Ross K."/>
            <person name="Ryan E."/>
            <person name="Settipalli S."/>
            <person name="Shea T."/>
            <person name="Sherpa N."/>
            <person name="Shi L."/>
            <person name="Shih D."/>
            <person name="Sparrow T."/>
            <person name="Spaulding J."/>
            <person name="Stalker J."/>
            <person name="Stange-Thomann N."/>
            <person name="Stavropoulos S."/>
            <person name="Stone C."/>
            <person name="Strader C."/>
            <person name="Tesfaye S."/>
            <person name="Thomson T."/>
            <person name="Thoulutsang Y."/>
            <person name="Thoulutsang D."/>
            <person name="Topham K."/>
            <person name="Topping I."/>
            <person name="Tsamla T."/>
            <person name="Vassiliev H."/>
            <person name="Vo A."/>
            <person name="Wangchuk T."/>
            <person name="Wangdi T."/>
            <person name="Weiand M."/>
            <person name="Wilkinson J."/>
            <person name="Wilson A."/>
            <person name="Yadav S."/>
            <person name="Young G."/>
            <person name="Yu Q."/>
            <person name="Zembek L."/>
            <person name="Zhong D."/>
            <person name="Zimmer A."/>
            <person name="Zwirko Z."/>
            <person name="Jaffe D.B."/>
            <person name="Alvarez P."/>
            <person name="Brockman W."/>
            <person name="Butler J."/>
            <person name="Chin C."/>
            <person name="Gnerre S."/>
            <person name="Grabherr M."/>
            <person name="Kleber M."/>
            <person name="Mauceli E."/>
            <person name="MacCallum I."/>
        </authorList>
    </citation>
    <scope>NUCLEOTIDE SEQUENCE [LARGE SCALE GENOMIC DNA]</scope>
    <source>
        <strain evidence="3">Tucson 15287-2541.00</strain>
    </source>
</reference>
<dbReference type="InParanoid" id="B4JES3"/>
<name>B4JES3_DROGR</name>
<accession>B4JES3</accession>
<dbReference type="SUPFAM" id="SSF140576">
    <property type="entry name" value="HIV integrase-binding domain"/>
    <property type="match status" value="1"/>
</dbReference>
<dbReference type="EMBL" id="CH916369">
    <property type="protein sequence ID" value="EDV93204.1"/>
    <property type="molecule type" value="Genomic_DNA"/>
</dbReference>
<gene>
    <name evidence="2" type="primary">Dgri\GH19176</name>
    <name evidence="2" type="ORF">Dgri_GH19176</name>
</gene>
<evidence type="ECO:0000313" key="2">
    <source>
        <dbReference type="EMBL" id="EDV93204.1"/>
    </source>
</evidence>
<protein>
    <submittedName>
        <fullName evidence="2">GH19176</fullName>
    </submittedName>
</protein>
<dbReference type="OrthoDB" id="62853at2759"/>
<dbReference type="InterPro" id="IPR021567">
    <property type="entry name" value="LEDGF_IBD"/>
</dbReference>
<evidence type="ECO:0000259" key="1">
    <source>
        <dbReference type="Pfam" id="PF11467"/>
    </source>
</evidence>
<dbReference type="Proteomes" id="UP000001070">
    <property type="component" value="Unassembled WGS sequence"/>
</dbReference>
<dbReference type="InterPro" id="IPR035441">
    <property type="entry name" value="TFIIS/LEDGF_dom_sf"/>
</dbReference>
<sequence length="245" mass="28795">MPTAKCFGINLNYKKPASFESTEAENDWREKSIEEALELKIKLESGQIDPKSLAETERIVIEPVRSEIPKQEAERFRKELIDQEHALFMERDFIQLSQQLRECLGLGCAKVGLCLKILDQLKDVELNKLMLLRNPECVDIMRQLRHYVGNLDLWKMDKNDEEEFKKRATIIRKVSTGIYDTFKTLFNTDPKENFWIEFCEKVKVYKAYTTRINDNLRITMSQQSYDNLVKTKNEENEKSEEGAKN</sequence>
<organism evidence="3">
    <name type="scientific">Drosophila grimshawi</name>
    <name type="common">Hawaiian fruit fly</name>
    <name type="synonym">Idiomyia grimshawi</name>
    <dbReference type="NCBI Taxonomy" id="7222"/>
    <lineage>
        <taxon>Eukaryota</taxon>
        <taxon>Metazoa</taxon>
        <taxon>Ecdysozoa</taxon>
        <taxon>Arthropoda</taxon>
        <taxon>Hexapoda</taxon>
        <taxon>Insecta</taxon>
        <taxon>Pterygota</taxon>
        <taxon>Neoptera</taxon>
        <taxon>Endopterygota</taxon>
        <taxon>Diptera</taxon>
        <taxon>Brachycera</taxon>
        <taxon>Muscomorpha</taxon>
        <taxon>Ephydroidea</taxon>
        <taxon>Drosophilidae</taxon>
        <taxon>Drosophila</taxon>
        <taxon>Hawaiian Drosophila</taxon>
    </lineage>
</organism>
<evidence type="ECO:0000313" key="3">
    <source>
        <dbReference type="Proteomes" id="UP000001070"/>
    </source>
</evidence>
<keyword evidence="3" id="KW-1185">Reference proteome</keyword>
<feature type="domain" description="Lens epithelium-derived growth factor integrase-binding" evidence="1">
    <location>
        <begin position="90"/>
        <end position="207"/>
    </location>
</feature>
<dbReference type="AlphaFoldDB" id="B4JES3"/>
<proteinExistence type="predicted"/>
<dbReference type="STRING" id="7222.B4JES3"/>
<dbReference type="KEGG" id="dgr:6564132"/>
<dbReference type="PhylomeDB" id="B4JES3"/>
<dbReference type="OMA" id="EMPGRII"/>
<dbReference type="eggNOG" id="KOG1904">
    <property type="taxonomic scope" value="Eukaryota"/>
</dbReference>
<dbReference type="InterPro" id="IPR036218">
    <property type="entry name" value="HIVI-bd_sf"/>
</dbReference>
<dbReference type="HOGENOM" id="CLU_100741_0_0_1"/>